<comment type="caution">
    <text evidence="2">The sequence shown here is derived from an EMBL/GenBank/DDBJ whole genome shotgun (WGS) entry which is preliminary data.</text>
</comment>
<protein>
    <submittedName>
        <fullName evidence="2">HD domain-containing protein</fullName>
    </submittedName>
</protein>
<name>A0ABU1DHG5_9HYPH</name>
<dbReference type="RefSeq" id="WP_309392506.1">
    <property type="nucleotide sequence ID" value="NZ_JADBEO010000027.1"/>
</dbReference>
<dbReference type="InterPro" id="IPR011006">
    <property type="entry name" value="CheY-like_superfamily"/>
</dbReference>
<dbReference type="SMART" id="SM00471">
    <property type="entry name" value="HDc"/>
    <property type="match status" value="1"/>
</dbReference>
<dbReference type="InterPro" id="IPR037522">
    <property type="entry name" value="HD_GYP_dom"/>
</dbReference>
<evidence type="ECO:0000313" key="2">
    <source>
        <dbReference type="EMBL" id="MDR4307559.1"/>
    </source>
</evidence>
<dbReference type="Proteomes" id="UP001181622">
    <property type="component" value="Unassembled WGS sequence"/>
</dbReference>
<dbReference type="PANTHER" id="PTHR43155:SF2">
    <property type="entry name" value="CYCLIC DI-GMP PHOSPHODIESTERASE PA4108"/>
    <property type="match status" value="1"/>
</dbReference>
<proteinExistence type="predicted"/>
<keyword evidence="3" id="KW-1185">Reference proteome</keyword>
<dbReference type="PROSITE" id="PS51832">
    <property type="entry name" value="HD_GYP"/>
    <property type="match status" value="1"/>
</dbReference>
<evidence type="ECO:0000313" key="3">
    <source>
        <dbReference type="Proteomes" id="UP001181622"/>
    </source>
</evidence>
<feature type="domain" description="HD-GYP" evidence="1">
    <location>
        <begin position="172"/>
        <end position="367"/>
    </location>
</feature>
<dbReference type="InterPro" id="IPR003607">
    <property type="entry name" value="HD/PDEase_dom"/>
</dbReference>
<evidence type="ECO:0000259" key="1">
    <source>
        <dbReference type="PROSITE" id="PS51832"/>
    </source>
</evidence>
<dbReference type="Pfam" id="PF13487">
    <property type="entry name" value="HD_5"/>
    <property type="match status" value="1"/>
</dbReference>
<accession>A0ABU1DHG5</accession>
<dbReference type="Gene3D" id="1.10.3210.10">
    <property type="entry name" value="Hypothetical protein af1432"/>
    <property type="match status" value="1"/>
</dbReference>
<dbReference type="SUPFAM" id="SSF52172">
    <property type="entry name" value="CheY-like"/>
    <property type="match status" value="1"/>
</dbReference>
<dbReference type="CDD" id="cd00077">
    <property type="entry name" value="HDc"/>
    <property type="match status" value="1"/>
</dbReference>
<dbReference type="SUPFAM" id="SSF109604">
    <property type="entry name" value="HD-domain/PDEase-like"/>
    <property type="match status" value="1"/>
</dbReference>
<sequence>MPDSAERLVILTDDLDRATCLAETLGAAGAIETRLVTDLEPISQRPARTFVDIDLSSGPSIASARRWLRRPSIAASTKWILVGGDDYRERTQALALGADRIVPRPVEPEEVLSDLRDIMAVEFGSFLDRFENTRLAMGLRAGQDVLASVFASLPRGESLDASAFDDAALLIADALAEEGLGNWLSTVQLHHSSSFRHSLLVAGGATCFAQFIGAGRADQARVARASLAHDVGKALIPLSVLDKPSKLDPAEEAEIRLHPQLGYDLLVKSGGFSDDTLDVVLSHHEMCDGSGYPRGLAGAEISDLTRVVTIADIFAALVEVRAYKPALSHASALDIMAGMGAKLDGDLLTIFAQMVLGEHGPSAVRRPSLDG</sequence>
<dbReference type="PANTHER" id="PTHR43155">
    <property type="entry name" value="CYCLIC DI-GMP PHOSPHODIESTERASE PA4108-RELATED"/>
    <property type="match status" value="1"/>
</dbReference>
<reference evidence="2" key="1">
    <citation type="submission" date="2020-10" db="EMBL/GenBank/DDBJ databases">
        <authorList>
            <person name="Abbas A."/>
            <person name="Razzaq R."/>
            <person name="Waqas M."/>
            <person name="Abbas N."/>
            <person name="Nielsen T.K."/>
            <person name="Hansen L.H."/>
            <person name="Hussain S."/>
            <person name="Shahid M."/>
        </authorList>
    </citation>
    <scope>NUCLEOTIDE SEQUENCE</scope>
    <source>
        <strain evidence="2">S14</strain>
    </source>
</reference>
<gene>
    <name evidence="2" type="ORF">IHQ68_13120</name>
</gene>
<dbReference type="EMBL" id="JADBEO010000027">
    <property type="protein sequence ID" value="MDR4307559.1"/>
    <property type="molecule type" value="Genomic_DNA"/>
</dbReference>
<organism evidence="2 3">
    <name type="scientific">Chelatococcus sambhunathii</name>
    <dbReference type="NCBI Taxonomy" id="363953"/>
    <lineage>
        <taxon>Bacteria</taxon>
        <taxon>Pseudomonadati</taxon>
        <taxon>Pseudomonadota</taxon>
        <taxon>Alphaproteobacteria</taxon>
        <taxon>Hyphomicrobiales</taxon>
        <taxon>Chelatococcaceae</taxon>
        <taxon>Chelatococcus</taxon>
    </lineage>
</organism>